<feature type="region of interest" description="Disordered" evidence="2">
    <location>
        <begin position="498"/>
        <end position="521"/>
    </location>
</feature>
<evidence type="ECO:0000256" key="2">
    <source>
        <dbReference type="SAM" id="MobiDB-lite"/>
    </source>
</evidence>
<feature type="compositionally biased region" description="Basic residues" evidence="2">
    <location>
        <begin position="720"/>
        <end position="730"/>
    </location>
</feature>
<feature type="coiled-coil region" evidence="1">
    <location>
        <begin position="237"/>
        <end position="292"/>
    </location>
</feature>
<gene>
    <name evidence="3" type="ORF">BOX15_Mlig013307g3</name>
</gene>
<feature type="compositionally biased region" description="Low complexity" evidence="2">
    <location>
        <begin position="498"/>
        <end position="509"/>
    </location>
</feature>
<keyword evidence="4" id="KW-1185">Reference proteome</keyword>
<dbReference type="Proteomes" id="UP000215902">
    <property type="component" value="Unassembled WGS sequence"/>
</dbReference>
<dbReference type="OrthoDB" id="5832575at2759"/>
<dbReference type="InterPro" id="IPR039139">
    <property type="entry name" value="CCDC170-like"/>
</dbReference>
<sequence>MATYGDPHFDGFPSIHRHRVREGWRTDDLTRDSLNFQNRSLSDLQEQVRFHKEELRRKDDLIRELQSMDAVCQDHQRHYSSVAAAASQPAANACPTARSDLAAMQTRLDNLNGRLRDRDFQLDAASETIRDLRAQLAQLKSSQETQSEDARKRAEFPLRVRCALATTSVLAEDLDGLVNKVSELVKENVDMKAQIHTLTDQQATMELAAAANKQTIERLLAEVNKEYRAAFQLGFTEAEFKTETDKLKEENEQLTKKAELLEIQLNAEKATVETVKADLSEKEAQLSKLDCEKREAAHSSETLGKQLAGFVDSLATMLGTAYNRVPSTEEAVREKVRQLLADVRNHSAAMAGLEERVKTVTGQLEQQLEANRKREERGVAAEGEAKELRDKLRAVEAQLAAGDVIRESLRGDKDRLYQYLKRLGQALSMEASAIDVAYDVLGEGLVERAEQLVRQGGGCCGCDNGGGLRRRVDSLKEQLESKDLHLELMRRRLAQLDGSGAAAPSGGVADLERERARQTERRLEKAHRMLEDARREADDLRAQLSGFGELRAAASRQDRDLEQLEAALDKLERVRQKQAQRIASLKTQLAECRRDSDESLRCLSEELRVARQELDEAVARERRLAELRASVSRLVLAAGDSGDDASILARLQQLLWHRQQQPQPPLHHQQPQFQQHYGSQQLHCSTAGAWGDCQRSCGCGGGGCCDGGGGGCDCDCGARRGRGSKRRHGGARSASCGPEYRRY</sequence>
<feature type="region of interest" description="Disordered" evidence="2">
    <location>
        <begin position="720"/>
        <end position="743"/>
    </location>
</feature>
<evidence type="ECO:0000256" key="1">
    <source>
        <dbReference type="SAM" id="Coils"/>
    </source>
</evidence>
<organism evidence="3 4">
    <name type="scientific">Macrostomum lignano</name>
    <dbReference type="NCBI Taxonomy" id="282301"/>
    <lineage>
        <taxon>Eukaryota</taxon>
        <taxon>Metazoa</taxon>
        <taxon>Spiralia</taxon>
        <taxon>Lophotrochozoa</taxon>
        <taxon>Platyhelminthes</taxon>
        <taxon>Rhabditophora</taxon>
        <taxon>Macrostomorpha</taxon>
        <taxon>Macrostomida</taxon>
        <taxon>Macrostomidae</taxon>
        <taxon>Macrostomum</taxon>
    </lineage>
</organism>
<feature type="coiled-coil region" evidence="1">
    <location>
        <begin position="122"/>
        <end position="149"/>
    </location>
</feature>
<feature type="coiled-coil region" evidence="1">
    <location>
        <begin position="34"/>
        <end position="61"/>
    </location>
</feature>
<name>A0A267EVC0_9PLAT</name>
<reference evidence="3 4" key="1">
    <citation type="submission" date="2017-06" db="EMBL/GenBank/DDBJ databases">
        <title>A platform for efficient transgenesis in Macrostomum lignano, a flatworm model organism for stem cell research.</title>
        <authorList>
            <person name="Berezikov E."/>
        </authorList>
    </citation>
    <scope>NUCLEOTIDE SEQUENCE [LARGE SCALE GENOMIC DNA]</scope>
    <source>
        <strain evidence="3">DV1</strain>
        <tissue evidence="3">Whole organism</tissue>
    </source>
</reference>
<feature type="coiled-coil region" evidence="1">
    <location>
        <begin position="336"/>
        <end position="398"/>
    </location>
</feature>
<dbReference type="PANTHER" id="PTHR18863:SF6">
    <property type="entry name" value="COILED-COIL DOMAIN-CONTAINING PROTEIN 170"/>
    <property type="match status" value="1"/>
</dbReference>
<evidence type="ECO:0000313" key="4">
    <source>
        <dbReference type="Proteomes" id="UP000215902"/>
    </source>
</evidence>
<dbReference type="STRING" id="282301.A0A267EVC0"/>
<feature type="compositionally biased region" description="Basic and acidic residues" evidence="2">
    <location>
        <begin position="510"/>
        <end position="521"/>
    </location>
</feature>
<accession>A0A267EVC0</accession>
<comment type="caution">
    <text evidence="3">The sequence shown here is derived from an EMBL/GenBank/DDBJ whole genome shotgun (WGS) entry which is preliminary data.</text>
</comment>
<dbReference type="EMBL" id="NIVC01001701">
    <property type="protein sequence ID" value="PAA64904.1"/>
    <property type="molecule type" value="Genomic_DNA"/>
</dbReference>
<evidence type="ECO:0000313" key="3">
    <source>
        <dbReference type="EMBL" id="PAA64904.1"/>
    </source>
</evidence>
<proteinExistence type="predicted"/>
<dbReference type="PANTHER" id="PTHR18863">
    <property type="entry name" value="TSEC-2-RELATED"/>
    <property type="match status" value="1"/>
</dbReference>
<dbReference type="AlphaFoldDB" id="A0A267EVC0"/>
<keyword evidence="1" id="KW-0175">Coiled coil</keyword>
<protein>
    <submittedName>
        <fullName evidence="3">Uncharacterized protein</fullName>
    </submittedName>
</protein>
<feature type="coiled-coil region" evidence="1">
    <location>
        <begin position="174"/>
        <end position="201"/>
    </location>
</feature>